<dbReference type="PANTHER" id="PTHR24193:SF121">
    <property type="entry name" value="ADA2A-CONTAINING COMPLEX COMPONENT 3, ISOFORM D"/>
    <property type="match status" value="1"/>
</dbReference>
<dbReference type="PANTHER" id="PTHR24193">
    <property type="entry name" value="ANKYRIN REPEAT PROTEIN"/>
    <property type="match status" value="1"/>
</dbReference>
<name>A0A7S1AAH3_NOCSC</name>
<feature type="repeat" description="ANK" evidence="3">
    <location>
        <begin position="144"/>
        <end position="176"/>
    </location>
</feature>
<dbReference type="GO" id="GO:0045944">
    <property type="term" value="P:positive regulation of transcription by RNA polymerase II"/>
    <property type="evidence" value="ECO:0007669"/>
    <property type="project" value="TreeGrafter"/>
</dbReference>
<feature type="repeat" description="ANK" evidence="3">
    <location>
        <begin position="264"/>
        <end position="296"/>
    </location>
</feature>
<evidence type="ECO:0000313" key="4">
    <source>
        <dbReference type="EMBL" id="CAD8847089.1"/>
    </source>
</evidence>
<evidence type="ECO:0000256" key="3">
    <source>
        <dbReference type="PROSITE-ProRule" id="PRU00023"/>
    </source>
</evidence>
<organism evidence="4">
    <name type="scientific">Noctiluca scintillans</name>
    <name type="common">Sea sparkle</name>
    <name type="synonym">Red tide dinoflagellate</name>
    <dbReference type="NCBI Taxonomy" id="2966"/>
    <lineage>
        <taxon>Eukaryota</taxon>
        <taxon>Sar</taxon>
        <taxon>Alveolata</taxon>
        <taxon>Dinophyceae</taxon>
        <taxon>Noctilucales</taxon>
        <taxon>Noctilucaceae</taxon>
        <taxon>Noctiluca</taxon>
    </lineage>
</organism>
<reference evidence="4" key="1">
    <citation type="submission" date="2021-01" db="EMBL/GenBank/DDBJ databases">
        <authorList>
            <person name="Corre E."/>
            <person name="Pelletier E."/>
            <person name="Niang G."/>
            <person name="Scheremetjew M."/>
            <person name="Finn R."/>
            <person name="Kale V."/>
            <person name="Holt S."/>
            <person name="Cochrane G."/>
            <person name="Meng A."/>
            <person name="Brown T."/>
            <person name="Cohen L."/>
        </authorList>
    </citation>
    <scope>NUCLEOTIDE SEQUENCE</scope>
</reference>
<proteinExistence type="predicted"/>
<dbReference type="SMART" id="SM00248">
    <property type="entry name" value="ANK"/>
    <property type="match status" value="8"/>
</dbReference>
<dbReference type="InterPro" id="IPR036770">
    <property type="entry name" value="Ankyrin_rpt-contain_sf"/>
</dbReference>
<dbReference type="SUPFAM" id="SSF48403">
    <property type="entry name" value="Ankyrin repeat"/>
    <property type="match status" value="1"/>
</dbReference>
<dbReference type="Gene3D" id="1.25.40.20">
    <property type="entry name" value="Ankyrin repeat-containing domain"/>
    <property type="match status" value="3"/>
</dbReference>
<dbReference type="EMBL" id="HBFQ01030483">
    <property type="protein sequence ID" value="CAD8847089.1"/>
    <property type="molecule type" value="Transcribed_RNA"/>
</dbReference>
<gene>
    <name evidence="4" type="ORF">NSCI0253_LOCUS21439</name>
</gene>
<dbReference type="InterPro" id="IPR002110">
    <property type="entry name" value="Ankyrin_rpt"/>
</dbReference>
<dbReference type="PROSITE" id="PS50297">
    <property type="entry name" value="ANK_REP_REGION"/>
    <property type="match status" value="2"/>
</dbReference>
<feature type="repeat" description="ANK" evidence="3">
    <location>
        <begin position="231"/>
        <end position="263"/>
    </location>
</feature>
<dbReference type="GO" id="GO:0005634">
    <property type="term" value="C:nucleus"/>
    <property type="evidence" value="ECO:0007669"/>
    <property type="project" value="TreeGrafter"/>
</dbReference>
<dbReference type="GO" id="GO:0000976">
    <property type="term" value="F:transcription cis-regulatory region binding"/>
    <property type="evidence" value="ECO:0007669"/>
    <property type="project" value="TreeGrafter"/>
</dbReference>
<dbReference type="Pfam" id="PF12796">
    <property type="entry name" value="Ank_2"/>
    <property type="match status" value="3"/>
</dbReference>
<dbReference type="InterPro" id="IPR050663">
    <property type="entry name" value="Ankyrin-SOCS_Box"/>
</dbReference>
<sequence>MGEHFKWNPSEERAGQMLRQAVYMEDIVTLEHLVKNKADLEARDETGATPLHIATQCKPNLISYFLTKRADVTATDGEGFSALAWACIKGHAPAVRELLGGYADGEALMASSSKTALSLCAERGHLECVTELLNWTAVETLNSDGSTALMCACHNLEAEVVSLLLSKNAKVNLSDSEGWTALMHSVTAPVSLMSSNEQSEQRVNLDGVLGKRSCVEMLLLHGAQVDAQTTDGLTALVIAAGRDRPMAVKRLLEFRADVNLSTGRGQTPLLMATAHDLPHVVRILIVARADINQTNFKGASPLQIAEKYVFKEVTDLLKRAGATAPKTKKKNKAK</sequence>
<dbReference type="PROSITE" id="PS50088">
    <property type="entry name" value="ANK_REPEAT"/>
    <property type="match status" value="3"/>
</dbReference>
<protein>
    <recommendedName>
        <fullName evidence="5">Ankyrin repeat protein</fullName>
    </recommendedName>
</protein>
<evidence type="ECO:0000256" key="2">
    <source>
        <dbReference type="ARBA" id="ARBA00023043"/>
    </source>
</evidence>
<evidence type="ECO:0000256" key="1">
    <source>
        <dbReference type="ARBA" id="ARBA00022737"/>
    </source>
</evidence>
<dbReference type="AlphaFoldDB" id="A0A7S1AAH3"/>
<evidence type="ECO:0008006" key="5">
    <source>
        <dbReference type="Google" id="ProtNLM"/>
    </source>
</evidence>
<accession>A0A7S1AAH3</accession>
<keyword evidence="1" id="KW-0677">Repeat</keyword>
<keyword evidence="2 3" id="KW-0040">ANK repeat</keyword>